<feature type="compositionally biased region" description="Basic and acidic residues" evidence="1">
    <location>
        <begin position="4729"/>
        <end position="4739"/>
    </location>
</feature>
<feature type="compositionally biased region" description="Low complexity" evidence="1">
    <location>
        <begin position="370"/>
        <end position="384"/>
    </location>
</feature>
<organism evidence="3 4">
    <name type="scientific">Trichonephila clavata</name>
    <name type="common">Joro spider</name>
    <name type="synonym">Nephila clavata</name>
    <dbReference type="NCBI Taxonomy" id="2740835"/>
    <lineage>
        <taxon>Eukaryota</taxon>
        <taxon>Metazoa</taxon>
        <taxon>Ecdysozoa</taxon>
        <taxon>Arthropoda</taxon>
        <taxon>Chelicerata</taxon>
        <taxon>Arachnida</taxon>
        <taxon>Araneae</taxon>
        <taxon>Araneomorphae</taxon>
        <taxon>Entelegynae</taxon>
        <taxon>Araneoidea</taxon>
        <taxon>Nephilidae</taxon>
        <taxon>Trichonephila</taxon>
    </lineage>
</organism>
<accession>A0A8X6KPD3</accession>
<dbReference type="EMBL" id="BMAO01002631">
    <property type="protein sequence ID" value="GFQ82115.1"/>
    <property type="molecule type" value="Genomic_DNA"/>
</dbReference>
<feature type="region of interest" description="Disordered" evidence="1">
    <location>
        <begin position="5243"/>
        <end position="5315"/>
    </location>
</feature>
<protein>
    <submittedName>
        <fullName evidence="3">WAP domain-containing protein</fullName>
    </submittedName>
</protein>
<feature type="region of interest" description="Disordered" evidence="1">
    <location>
        <begin position="4697"/>
        <end position="4753"/>
    </location>
</feature>
<dbReference type="InterPro" id="IPR008197">
    <property type="entry name" value="WAP_dom"/>
</dbReference>
<sequence>MYMRSLQISISQCTSLMIKALLMEIGFYRCTKQIRKLRPKDLTRSPFTAIVWKCPEPPPTLCFYSTYDYNCKSHDECPGYQMCCLFGCAYGCVRPLPVPPVALETYDEEDMSPEEAENNLVDTGPQASEMKNRNILSENGLDASGLNSKGNLIDTAFHTSIVHVKNILMGIGSKLSIVDIKDNLIDTDSHRSRDGTYDNLIDIGVSTINYRDNLTDTKSNISAIHIDNNTRFNTSVADIKDNLTNTGIGTSANHYRNKFINNELEISTINIDDDAINIEFNTLTTDINNNFTDTESNSPKTNIDNILIGTGIHSSTMDTNDNLSDTELRTSTTPLINLTDIEFYFSRLQSPLLPHAPEDRDKGYEEDKNQSQMQNNQNSNIRNAANKDTFKLMIYHSKLNKTNENFYNKPPQIYNATDSGSTVSQFKNKNGEENADTDPSLRNTKIRHDEFMQSNNIHNLFSENPTITTRFQIKFYSNLENKDITVKKKLLDSNFKGFIAEDYIHIENNSQDSDCNSSKRKKASMKSNDCNFYRKMNRKNKNEEMIKHANKQKNTNDERDLKTTTLQMLTPAHNFMKEDETKAILHHQKPEVLPLSSKSDEANDDTPILQNFNKVKTKFESLGESLMQLLNAPTRLQKINATLLHRISNSIVESLTEIDKNLTLNEEVKDLKTAGAPLLQFLSKIIQSSKLNETLMNSIYNVIAGSTAKQYKSLTSGKEVEDLERIGKRILQIFSRTIPSEKINKTVLNIISNVIVDYMVDYDSFLASGEDEDLKTTGVKLLQFLSQISPLSKINETLMNSISNVIVDSMVDRENFFESGEDEDLKTTGVKFLQFLSQISPSSKINETLLNSVSNLIEASTAKHYKSLTSGKEEETLERIGKRILQIFSSIIPLEKINKTLLNSISNVIVDSMVDRDNFLVSSEDKDLKTIGVKLLQFLSQISPSSKINETLMNSISNVIAASTAKHYKSLTSGKEEEDLGIIAKKILQIFSRTIPSEKINKTLLNSISNVIVDSMVDYDSFLASGEDEDLKTTGVKLLQFLSQISPLSKINETLMNSISNVIVDSMVDRENFFESGEDEDLKTTGVKLLQFLSQISPSSKINETLMNSISNVIVDSMVDRGNFFESGEDEDLKTTGVKLLQFLSQISPLSKINETLMNSISNVIVDSMVDREKFFESGEDEDLKTTGVKLLQFLSQISPSSKINETLMNSISIVIVDSMVDRENFFESGEDEDLKTTGVKLLQFLSKIIPSSKINETLLNSVSNLIEASTAKHYKSLTSGKEEEALERIEKRILQIFSSIIPLEKINKTLLNSISNVIVDSMVDRDNFLVSSEDKDLKTIGVKLLQFLSQISPSSKINETFMNSISNVIAASTAKHYKSLTSGKEEEDLERIAKKILQIFSRTIPSEKINKTLLNSISNVIVDSMVDYDSFLASGEDEDLKTTGVKLLQFLSHISPLSKINETLMNSISNVIVDSMVDRENFFESGEDEDLKTTGVKLLQFLSQISPSSKINETLMNSISNVIVDSMVDRAKFFESGEDEDLKTTGVKLLQFLSQISPLSKINETLMNSISNVIVDSMVDRENFFESGEDEDLKTTEVKLLQFLSQISPSSKINETLMNSISNVIVDSMVDRENFFESGEDEDLKTTGVKLLQFLSKIIPSSKINETLLNSVSNLIEASTAKHYKSLTSGKEEEALERIGKRILQSFSSIIPLEKINKTLLNSISNVIVDSMVDRDNFLVSSEDKDLKTIGVKLLQFLSQISPSSKINETLMNSISNVIAASTAKHYKSLTSGKEEEDLERIAKKILQIFSRTIPSEKINKSLLNSISNVIVDSMVDYDSFLASGANEYLKTIGVKIQQFLARIIPSSKINETLINSISNVIAGSTAKHYKSLTSGKEEEDLEMIGRRILEFFSKTIPSEKINETLLNRISNVIVDSMVDRDNFFESGEDDDLNTTGVKLLQFLSKFIPSSKINETFMNSISNVIAGSTAKHYKSSRALKEEEDLERMGKRILQIFSRTIPSENNKILLNSIPNVIVDYMVDYDSFLASGEDEDLKTTGVKLLQFLSQISPSSKINETLMNSISNVIVDSMVDRENFFESGEDEDLKATGVKLLQFLSKIIPSSKINETLLNSVSNLIEASTAKHYKSLTSGKEEETLERIGKRILQIFSSTIPSEKINKTLLNSISNVIVDSMVDRDNFLVSGEDEDLKTIGVKLLQFLSQISPSSKINETLMNSISNVIAASTAKHYKSLTSGKEEEDLERIAKKILQIFSRTSPSEKINKTLLNSISNVIVDSMVDYDRFLESGENEYLKTIGVKLQQFLSKIIPSSKINETLINSISNVIAGSTAKHYKSLTSGKEEEDLEIIGKRILEFFSKTIPSEKINKTLLNRISNVIVDSMVDRDNFFESGEDDDLKTTGVKLLQFLSKIIPSSKINETFMNSISNVIAGSTAKHYKSSTALKKEEDLERMGKRILQIFSRTIPSENNKTLLNSIPNVIVDYMVDYDSFLASGEDEDLKTTGVKLLQFLSQISPSSKINETLMNSISNVIVDSMVDRENFFESGEDEDLKATGVKLLQFLSKIIPSSKINETLLNSVSNLIEASTAKHYKSLTSGKEEETLERIGKRILQIFSSTIPSEKIYKTLLNSISNVIVDSMVDRDNFLVSGEDEDLKTIGVKLLQFLSQISPSSKINETLMNSISNVIAASTAKHYKSLTSGKEEEDLQRIAKKTLQIFSRTSPSEKINKTLLNSISNVIVDYMVDYDRFLESGENEYLKTIGVKLQQFLSRIIPSSKINETLINSISNVIAGSTAKHYKSLTSGKEEEDLEMIGKRILEFFSKTIPSEKINETLLKRISNVRVDSMVDQYNFLASDEDEDLKTIGVKLLQFLSQISPLSKINETLMNSISNVIVDSMVDRENIFESGEDEDLKTTGVKLLQFLSKIIPSSNINETMLNRVSNVIEASTAKHYKSLTSGKEEEALERIGKRILQIFSSTIPSEKINKTVLNSISNVIVDSMVDRDNFLVSGEYEDLKTIGVKLQQFLSRIIPSSKIKETLMNSISNVIAGSTAKHFKSLTSGKEEEDLEMIGKRILEFFSKTILSEKINETLLNKISNVIVDSMVNRDNFLASDEEEDLKTIVVNLLQFLSRIIPSSKINETFMNSISNVIAGSTAKHYKSSTALKEEEDLERIGKRILQIFSRTIPSEKINITLLNSISNVIVDSMVDRDNFLASGEDEYLKTIGVKLQQFLSRIIPSSKIKETLMNSISNVIAGSTAKHFKSLTSGKEEEDLEMIGKRILEFFSKTILSEKINETLLNKISNVIVDSMVNRDNFLASDEEEDLKTIVVKLLQFLSRIIPSSKINESMTNSISNVIAGSTAKRYKSLTSVKEKEDLEMIGKRILQFFSKTMPSPKINKTLLNSICNAIVNPTAKQYRSLTSVKEKEDWKPIGKRILQFFSKSFPSEKINETILDSICNVVVNSIMEKENFIVSGVEDKDLKTLGVRLLQFLSRVSPSSKIHETMLNSISQVIAGSTTKHYNILTSVKEEEDVEAIRKIFSRTVLLNKINETLLNKVLHVAVDSMINHDNYLASVEGDGNLKSIGKWVLQFFAMFLKDIFNSVLDWVEGFNIYNKEDENLTSVGERLVQFLWRSIPSRKTNKTLLKNISDSVVQSIGGKDNDSMLVADDGYEDPDEGFVLIEKRLLKFLVQNLSWVKGSERAFNKISNSVIWLDVPFNSSVLNVKQVNLKDAAGIDVLRKRLLNFFTGIIPSMAGDVKLTNSKSSYRNVHTYSSNSELAPPATYFPNFPSKSNDSHVQIQRSDIAFRWFGEQVVPYRTVVQQDHQKVSNTNDDQLRTTVTKNVSDRINQNRNIMYLNPILEKNIDDALHYEKGFSYIQDFDALTDTSLYTSPVEVWDVIKISSAEPTSTGFRTEIHEFTNERLGYRAVKLFELLSSFISPKGISDIQPTTESSDTTSPLFSAPFTQMNNDKFEKRIQTLSTLNTMPISEFKDFNYPNIHTMFYEIEPSTTLVNNSSSSRKVTEKPKLGTSDVELLRFWENFNSRQEISDNLSSTLAKSYYSFFPLQNWYTISPITANQNMNSLKRIEASDTSLDQNLKEGIHQKSQLLYRNPEQGIAFVTTSTDANSIYSNEDTNTYLGGKNSLKNFFTQSDRVKLGKQHSIIFNKGNFHGAIQIKLRKNSSSSSSKSTIKISTSRKDTFNKEAPLKTNNGSLRKEGLDFKVGEYVDNDVERSLSNTKNIDLYNQDQRRNSNNAFYSQFEEAPEHEKKHLKYTAIKRVRPKHSKSNSEWFLPTKYHERDDFHLAIQLKQRSHLTTEATEKEPKNKINFHKIKGKRGNKIHSNKRENKRLSLEGYENASSGGNGDFRITNLDNFKNRKYSKRLKLSKNEFNDPKVIFRKMETIRTTSDPSQNALNRPNKKFHKTLLNPTSKKHLKNTPTERWHPKIWRDRIQNLLDPEIVRYNAEFPSGRLLLRHQEIDEKSKVISSKETKNKLKTIKIEIKNTNRIQTNKLRTRHWEDMIHDVLQEQKESEESFVTPLHSNFEEIQIQDKTVDKASNKKIHPKHWKNVVQDIVGGKKKSTSKNKSNEMLTKFKTRVKNQKEKQLGTTHFNEYENRNNRMDDYGTDFEFTITSSSKNELSLSRAMDRKQKNHLMEPDFYYYPIKGNGVPYADILTTALSKKSYRKKGKYEKHPISSTTQLSKERRNYSFRIRQKNHDRDRENQSTRRNKYPTSRTLAEKQNQPLESDFYYYPIKGKGVRYPDILATTYLTERKGKYEKHPISLTPHIFKDVDVKKNLSFRTGYYNSDLENKSNENTISRAPISEQKELYKEPDIYNVSIKNGGVSTNILKDIYTALEKKISSNNSLHASQRIHEGFNLQNSKIDNALLVQYLPDRVNSENLNNEINEHKEVGVSKPKLYEIGSVALQSKSHKNNFHWPMESKDEISKEKYWWYKLLASPTTSQSPNTNSYKNFTLKENVTLHQQLNEHFIIEDTTPGRNTTVLMNFRRKNNDLEENGFHFESNQLFTKQLEFKSETSNPPTTVPYLVHLLGQLMKEEAEYVKKNRQETVAGRNSKANSTFMYSNDGRKRNDIGSLAQNLKPNLIDEDKSDLEDEGRESADLHWVTIKEPLQNVKPFHNNSTESFLDKLLLKFMEEEKQFIGKKETLEKRAEYFIEGKSFTKTIDKNISKTTTKNIITDKNLYETKDKGTLKKSVGSVFKMNAKYRSKNINNKTTVNKSRSKGKNENIHKNIYKANDKNSSKTNDSNILKENIKKGPRNDKESRKAKAYNTSKTVNRDKSKQIHKNISKTGYEKLAKIVDDNIFKIGSKNPSNTKNKKKYKVNNKIISKAKAIVRLPSADVLVSELLNKEKQNYKNKIYPKNES</sequence>
<evidence type="ECO:0000259" key="2">
    <source>
        <dbReference type="PROSITE" id="PS51390"/>
    </source>
</evidence>
<dbReference type="GO" id="GO:0030414">
    <property type="term" value="F:peptidase inhibitor activity"/>
    <property type="evidence" value="ECO:0007669"/>
    <property type="project" value="InterPro"/>
</dbReference>
<dbReference type="SUPFAM" id="SSF48371">
    <property type="entry name" value="ARM repeat"/>
    <property type="match status" value="5"/>
</dbReference>
<keyword evidence="4" id="KW-1185">Reference proteome</keyword>
<reference evidence="3" key="1">
    <citation type="submission" date="2020-07" db="EMBL/GenBank/DDBJ databases">
        <title>Multicomponent nature underlies the extraordinary mechanical properties of spider dragline silk.</title>
        <authorList>
            <person name="Kono N."/>
            <person name="Nakamura H."/>
            <person name="Mori M."/>
            <person name="Yoshida Y."/>
            <person name="Ohtoshi R."/>
            <person name="Malay A.D."/>
            <person name="Moran D.A.P."/>
            <person name="Tomita M."/>
            <person name="Numata K."/>
            <person name="Arakawa K."/>
        </authorList>
    </citation>
    <scope>NUCLEOTIDE SEQUENCE</scope>
</reference>
<dbReference type="InterPro" id="IPR016024">
    <property type="entry name" value="ARM-type_fold"/>
</dbReference>
<comment type="caution">
    <text evidence="3">The sequence shown here is derived from an EMBL/GenBank/DDBJ whole genome shotgun (WGS) entry which is preliminary data.</text>
</comment>
<name>A0A8X6KPD3_TRICU</name>
<feature type="compositionally biased region" description="Polar residues" evidence="1">
    <location>
        <begin position="5243"/>
        <end position="5252"/>
    </location>
</feature>
<evidence type="ECO:0000256" key="1">
    <source>
        <dbReference type="SAM" id="MobiDB-lite"/>
    </source>
</evidence>
<feature type="compositionally biased region" description="Basic and acidic residues" evidence="1">
    <location>
        <begin position="5285"/>
        <end position="5299"/>
    </location>
</feature>
<feature type="compositionally biased region" description="Basic and acidic residues" evidence="1">
    <location>
        <begin position="5257"/>
        <end position="5274"/>
    </location>
</feature>
<feature type="compositionally biased region" description="Basic and acidic residues" evidence="1">
    <location>
        <begin position="356"/>
        <end position="369"/>
    </location>
</feature>
<dbReference type="OrthoDB" id="6437934at2759"/>
<dbReference type="PROSITE" id="PS51390">
    <property type="entry name" value="WAP"/>
    <property type="match status" value="1"/>
</dbReference>
<evidence type="ECO:0000313" key="4">
    <source>
        <dbReference type="Proteomes" id="UP000887116"/>
    </source>
</evidence>
<gene>
    <name evidence="3" type="primary">AVEN_94196_1</name>
    <name evidence="3" type="ORF">TNCT_158181</name>
</gene>
<dbReference type="GO" id="GO:0005576">
    <property type="term" value="C:extracellular region"/>
    <property type="evidence" value="ECO:0007669"/>
    <property type="project" value="InterPro"/>
</dbReference>
<dbReference type="Proteomes" id="UP000887116">
    <property type="component" value="Unassembled WGS sequence"/>
</dbReference>
<evidence type="ECO:0000313" key="3">
    <source>
        <dbReference type="EMBL" id="GFQ82115.1"/>
    </source>
</evidence>
<feature type="domain" description="WAP" evidence="2">
    <location>
        <begin position="47"/>
        <end position="96"/>
    </location>
</feature>
<feature type="region of interest" description="Disordered" evidence="1">
    <location>
        <begin position="352"/>
        <end position="384"/>
    </location>
</feature>
<proteinExistence type="predicted"/>